<keyword evidence="8" id="KW-0666">Pyrogen</keyword>
<evidence type="ECO:0000256" key="2">
    <source>
        <dbReference type="ARBA" id="ARBA00004514"/>
    </source>
</evidence>
<dbReference type="GO" id="GO:1901222">
    <property type="term" value="P:regulation of non-canonical NF-kappaB signal transduction"/>
    <property type="evidence" value="ECO:0007669"/>
    <property type="project" value="TreeGrafter"/>
</dbReference>
<sequence length="239" mass="26912">MESEIMYNASHLSCPVVDLKISHHPLTMRRVVNVVIAMERIKNSLAQALQSPDFRDENLLSNLLESMVEARFVTERFAAQPQFTRVAELPCSVSDSQKRNLVLVNDSLKLHAVMLQGGSETRQVHLNMSTYRPPPRTEGRPVALCVRGTNYYLSCHQDGDVPSLHLETVENKDLLASISNGSDMVRFIFYKHDTGVDLSSLRSARFPEWYISTSDMDNQPLQMSAQASSYSAFSFQLQG</sequence>
<dbReference type="PANTHER" id="PTHR10078:SF30">
    <property type="entry name" value="INTERLEUKIN-1 BETA"/>
    <property type="match status" value="1"/>
</dbReference>
<dbReference type="GO" id="GO:0005615">
    <property type="term" value="C:extracellular space"/>
    <property type="evidence" value="ECO:0007669"/>
    <property type="project" value="UniProtKB-KW"/>
</dbReference>
<evidence type="ECO:0000256" key="5">
    <source>
        <dbReference type="ARBA" id="ARBA00022490"/>
    </source>
</evidence>
<dbReference type="RefSeq" id="XP_020793566.1">
    <property type="nucleotide sequence ID" value="XM_020937907.2"/>
</dbReference>
<evidence type="ECO:0000256" key="6">
    <source>
        <dbReference type="ARBA" id="ARBA00022514"/>
    </source>
</evidence>
<dbReference type="GO" id="GO:0006955">
    <property type="term" value="P:immune response"/>
    <property type="evidence" value="ECO:0007669"/>
    <property type="project" value="InterPro"/>
</dbReference>
<dbReference type="GO" id="GO:0005764">
    <property type="term" value="C:lysosome"/>
    <property type="evidence" value="ECO:0007669"/>
    <property type="project" value="UniProtKB-SubCell"/>
</dbReference>
<dbReference type="PRINTS" id="PR00264">
    <property type="entry name" value="INTERLEUKIN1"/>
</dbReference>
<keyword evidence="5" id="KW-0963">Cytoplasm</keyword>
<dbReference type="GO" id="GO:0001660">
    <property type="term" value="P:fever generation"/>
    <property type="evidence" value="ECO:0007669"/>
    <property type="project" value="UniProtKB-KW"/>
</dbReference>
<dbReference type="InterPro" id="IPR008996">
    <property type="entry name" value="IL1/FGF"/>
</dbReference>
<dbReference type="SMART" id="SM00125">
    <property type="entry name" value="IL1"/>
    <property type="match status" value="1"/>
</dbReference>
<dbReference type="GO" id="GO:0005125">
    <property type="term" value="F:cytokine activity"/>
    <property type="evidence" value="ECO:0007669"/>
    <property type="project" value="UniProtKB-UniRule"/>
</dbReference>
<reference evidence="13" key="1">
    <citation type="submission" date="2016-07" db="EMBL/GenBank/DDBJ databases">
        <title>Molecular characterization of a liver expressed antimicrobial peptide 2 (LEAP-2) homolog in the mudskipper, Boleophthalmus pectinirostris: protective effect against Edwardsiella tarda infection via its immunomodulatory function on monocytes/macrophages.</title>
        <authorList>
            <person name="Chen J."/>
            <person name="Chen Q."/>
            <person name="Lu X.-J."/>
            <person name="Chen J."/>
        </authorList>
    </citation>
    <scope>NUCLEOTIDE SEQUENCE</scope>
</reference>
<dbReference type="GO" id="GO:0048246">
    <property type="term" value="P:macrophage chemotaxis"/>
    <property type="evidence" value="ECO:0007669"/>
    <property type="project" value="TreeGrafter"/>
</dbReference>
<comment type="subcellular location">
    <subcellularLocation>
        <location evidence="2">Cytoplasm</location>
        <location evidence="2">Cytosol</location>
    </subcellularLocation>
    <subcellularLocation>
        <location evidence="1">Lysosome</location>
    </subcellularLocation>
    <subcellularLocation>
        <location evidence="3">Secreted</location>
        <location evidence="3">Extracellular exosome</location>
    </subcellularLocation>
</comment>
<dbReference type="GO" id="GO:0042119">
    <property type="term" value="P:neutrophil activation"/>
    <property type="evidence" value="ECO:0007669"/>
    <property type="project" value="TreeGrafter"/>
</dbReference>
<proteinExistence type="evidence at transcript level"/>
<keyword evidence="7 12" id="KW-0964">Secreted</keyword>
<dbReference type="KEGG" id="bpec:110172087"/>
<dbReference type="GO" id="GO:0019221">
    <property type="term" value="P:cytokine-mediated signaling pathway"/>
    <property type="evidence" value="ECO:0007669"/>
    <property type="project" value="TreeGrafter"/>
</dbReference>
<organism evidence="13">
    <name type="scientific">Boleophthalmus pectinirostris</name>
    <name type="common">Great blue-spotted mudskipper</name>
    <name type="synonym">Gobius pectinirostris</name>
    <dbReference type="NCBI Taxonomy" id="150288"/>
    <lineage>
        <taxon>Eukaryota</taxon>
        <taxon>Metazoa</taxon>
        <taxon>Chordata</taxon>
        <taxon>Craniata</taxon>
        <taxon>Vertebrata</taxon>
        <taxon>Euteleostomi</taxon>
        <taxon>Actinopterygii</taxon>
        <taxon>Neopterygii</taxon>
        <taxon>Teleostei</taxon>
        <taxon>Neoteleostei</taxon>
        <taxon>Acanthomorphata</taxon>
        <taxon>Gobiaria</taxon>
        <taxon>Gobiiformes</taxon>
        <taxon>Gobioidei</taxon>
        <taxon>Gobiidae</taxon>
        <taxon>Oxudercinae</taxon>
        <taxon>Boleophthalmus</taxon>
    </lineage>
</organism>
<dbReference type="InterPro" id="IPR000975">
    <property type="entry name" value="IL-1_fam"/>
</dbReference>
<name>A0A1W6LRY3_BOLPE</name>
<dbReference type="GO" id="GO:0051781">
    <property type="term" value="P:positive regulation of cell division"/>
    <property type="evidence" value="ECO:0007669"/>
    <property type="project" value="UniProtKB-KW"/>
</dbReference>
<evidence type="ECO:0000256" key="11">
    <source>
        <dbReference type="ARBA" id="ARBA00023246"/>
    </source>
</evidence>
<dbReference type="PANTHER" id="PTHR10078">
    <property type="entry name" value="INTERLEUKIN-1 FAMILY MEMBER"/>
    <property type="match status" value="1"/>
</dbReference>
<dbReference type="Gene3D" id="2.80.10.50">
    <property type="match status" value="1"/>
</dbReference>
<evidence type="ECO:0000256" key="4">
    <source>
        <dbReference type="ARBA" id="ARBA00010448"/>
    </source>
</evidence>
<evidence type="ECO:0000256" key="10">
    <source>
        <dbReference type="ARBA" id="ARBA00023228"/>
    </source>
</evidence>
<comment type="similarity">
    <text evidence="4 12">Belongs to the IL-1 family.</text>
</comment>
<evidence type="ECO:0000256" key="8">
    <source>
        <dbReference type="ARBA" id="ARBA00022620"/>
    </source>
</evidence>
<dbReference type="GO" id="GO:0005829">
    <property type="term" value="C:cytosol"/>
    <property type="evidence" value="ECO:0007669"/>
    <property type="project" value="UniProtKB-SubCell"/>
</dbReference>
<dbReference type="GO" id="GO:0005149">
    <property type="term" value="F:interleukin-1 receptor binding"/>
    <property type="evidence" value="ECO:0007669"/>
    <property type="project" value="UniProtKB-UniRule"/>
</dbReference>
<dbReference type="CDD" id="cd23296">
    <property type="entry name" value="beta-trefoil_IL1B"/>
    <property type="match status" value="1"/>
</dbReference>
<accession>A0A1W6LRY3</accession>
<dbReference type="PRINTS" id="PR01357">
    <property type="entry name" value="INTRLEUKN1AB"/>
</dbReference>
<evidence type="ECO:0000256" key="1">
    <source>
        <dbReference type="ARBA" id="ARBA00004371"/>
    </source>
</evidence>
<keyword evidence="10" id="KW-0458">Lysosome</keyword>
<evidence type="ECO:0000256" key="9">
    <source>
        <dbReference type="ARBA" id="ARBA00023198"/>
    </source>
</evidence>
<dbReference type="GeneID" id="110172087"/>
<dbReference type="GO" id="GO:0071222">
    <property type="term" value="P:cellular response to lipopolysaccharide"/>
    <property type="evidence" value="ECO:0007669"/>
    <property type="project" value="TreeGrafter"/>
</dbReference>
<keyword evidence="9" id="KW-0395">Inflammatory response</keyword>
<protein>
    <recommendedName>
        <fullName evidence="12">Interleukin-1</fullName>
    </recommendedName>
</protein>
<dbReference type="EMBL" id="KX492895">
    <property type="protein sequence ID" value="ARN59417.1"/>
    <property type="molecule type" value="mRNA"/>
</dbReference>
<evidence type="ECO:0000256" key="3">
    <source>
        <dbReference type="ARBA" id="ARBA00004550"/>
    </source>
</evidence>
<dbReference type="PRINTS" id="PR01359">
    <property type="entry name" value="INTRLEUKIN1B"/>
</dbReference>
<evidence type="ECO:0000313" key="13">
    <source>
        <dbReference type="EMBL" id="ARN59417.1"/>
    </source>
</evidence>
<dbReference type="Pfam" id="PF00340">
    <property type="entry name" value="IL1"/>
    <property type="match status" value="1"/>
</dbReference>
<evidence type="ECO:0000256" key="7">
    <source>
        <dbReference type="ARBA" id="ARBA00022525"/>
    </source>
</evidence>
<keyword evidence="11" id="KW-0497">Mitogen</keyword>
<dbReference type="AlphaFoldDB" id="A0A1W6LRY3"/>
<evidence type="ECO:0000256" key="12">
    <source>
        <dbReference type="RuleBase" id="RU003753"/>
    </source>
</evidence>
<keyword evidence="6" id="KW-0202">Cytokine</keyword>
<dbReference type="GO" id="GO:0010628">
    <property type="term" value="P:positive regulation of gene expression"/>
    <property type="evidence" value="ECO:0007669"/>
    <property type="project" value="TreeGrafter"/>
</dbReference>
<dbReference type="SUPFAM" id="SSF50353">
    <property type="entry name" value="Cytokine"/>
    <property type="match status" value="1"/>
</dbReference>
<dbReference type="OrthoDB" id="9449069at2759"/>